<keyword evidence="1" id="KW-0732">Signal</keyword>
<keyword evidence="3" id="KW-1185">Reference proteome</keyword>
<reference evidence="2 3" key="1">
    <citation type="submission" date="2016-10" db="EMBL/GenBank/DDBJ databases">
        <authorList>
            <person name="de Groot N.N."/>
        </authorList>
    </citation>
    <scope>NUCLEOTIDE SEQUENCE [LARGE SCALE GENOMIC DNA]</scope>
    <source>
        <strain evidence="2 3">HLD2</strain>
    </source>
</reference>
<feature type="chain" id="PRO_5011706375" description="Matrixin" evidence="1">
    <location>
        <begin position="24"/>
        <end position="264"/>
    </location>
</feature>
<dbReference type="EMBL" id="FMWD01000002">
    <property type="protein sequence ID" value="SCZ53428.1"/>
    <property type="molecule type" value="Genomic_DNA"/>
</dbReference>
<dbReference type="RefSeq" id="WP_092993086.1">
    <property type="nucleotide sequence ID" value="NZ_FMWD01000002.1"/>
</dbReference>
<dbReference type="AlphaFoldDB" id="A0A1G5PVI9"/>
<dbReference type="SUPFAM" id="SSF55486">
    <property type="entry name" value="Metalloproteases ('zincins'), catalytic domain"/>
    <property type="match status" value="1"/>
</dbReference>
<dbReference type="Proteomes" id="UP000199648">
    <property type="component" value="Unassembled WGS sequence"/>
</dbReference>
<gene>
    <name evidence="2" type="ORF">SAMN03097708_00929</name>
</gene>
<evidence type="ECO:0000256" key="1">
    <source>
        <dbReference type="SAM" id="SignalP"/>
    </source>
</evidence>
<organism evidence="2 3">
    <name type="scientific">Thiohalomonas denitrificans</name>
    <dbReference type="NCBI Taxonomy" id="415747"/>
    <lineage>
        <taxon>Bacteria</taxon>
        <taxon>Pseudomonadati</taxon>
        <taxon>Pseudomonadota</taxon>
        <taxon>Gammaproteobacteria</taxon>
        <taxon>Thiohalomonadales</taxon>
        <taxon>Thiohalomonadaceae</taxon>
        <taxon>Thiohalomonas</taxon>
    </lineage>
</organism>
<dbReference type="GO" id="GO:0008237">
    <property type="term" value="F:metallopeptidase activity"/>
    <property type="evidence" value="ECO:0007669"/>
    <property type="project" value="InterPro"/>
</dbReference>
<evidence type="ECO:0000313" key="3">
    <source>
        <dbReference type="Proteomes" id="UP000199648"/>
    </source>
</evidence>
<name>A0A1G5PVI9_9GAMM</name>
<protein>
    <recommendedName>
        <fullName evidence="4">Matrixin</fullName>
    </recommendedName>
</protein>
<feature type="signal peptide" evidence="1">
    <location>
        <begin position="1"/>
        <end position="23"/>
    </location>
</feature>
<proteinExistence type="predicted"/>
<sequence length="264" mass="29110">MTGKVWGTSCLLAAILLGATATATRGEVVPDGSRLAGNISIGKSLRIPPADIPDGYGSFADLNIYLTSGNSPQPDRIAAALRLAQKKLDVCRIFLRVHSVNYVVGPPLLSEWESMEFNNGLSPWERAFFSLTPRRSAGVVFVKRLDWTIGRDGITAVGYGGYLEEETDYLKTSRDRLFYRNHMAGYAVLGRSVGESSLIHELGHALLGLRHVKDRSNVMFSGLLARDDDSGFNERQCARGRANYPWVRPVPDRQMVSARPFPPE</sequence>
<dbReference type="InterPro" id="IPR024079">
    <property type="entry name" value="MetalloPept_cat_dom_sf"/>
</dbReference>
<evidence type="ECO:0000313" key="2">
    <source>
        <dbReference type="EMBL" id="SCZ53428.1"/>
    </source>
</evidence>
<evidence type="ECO:0008006" key="4">
    <source>
        <dbReference type="Google" id="ProtNLM"/>
    </source>
</evidence>
<accession>A0A1G5PVI9</accession>
<dbReference type="Gene3D" id="3.40.390.10">
    <property type="entry name" value="Collagenase (Catalytic Domain)"/>
    <property type="match status" value="1"/>
</dbReference>